<evidence type="ECO:0000313" key="1">
    <source>
        <dbReference type="EMBL" id="MDR7156777.1"/>
    </source>
</evidence>
<reference evidence="1 2" key="1">
    <citation type="submission" date="2023-07" db="EMBL/GenBank/DDBJ databases">
        <title>Sorghum-associated microbial communities from plants grown in Nebraska, USA.</title>
        <authorList>
            <person name="Schachtman D."/>
        </authorList>
    </citation>
    <scope>NUCLEOTIDE SEQUENCE [LARGE SCALE GENOMIC DNA]</scope>
    <source>
        <strain evidence="1 2">4256</strain>
    </source>
</reference>
<evidence type="ECO:0000313" key="2">
    <source>
        <dbReference type="Proteomes" id="UP001267638"/>
    </source>
</evidence>
<proteinExistence type="predicted"/>
<gene>
    <name evidence="1" type="ORF">J2W40_003622</name>
</gene>
<dbReference type="EMBL" id="JAVDWV010000020">
    <property type="protein sequence ID" value="MDR7156777.1"/>
    <property type="molecule type" value="Genomic_DNA"/>
</dbReference>
<name>A0ABU1X5B7_SPHXE</name>
<organism evidence="1 2">
    <name type="scientific">Sphingobium xenophagum</name>
    <dbReference type="NCBI Taxonomy" id="121428"/>
    <lineage>
        <taxon>Bacteria</taxon>
        <taxon>Pseudomonadati</taxon>
        <taxon>Pseudomonadota</taxon>
        <taxon>Alphaproteobacteria</taxon>
        <taxon>Sphingomonadales</taxon>
        <taxon>Sphingomonadaceae</taxon>
        <taxon>Sphingobium</taxon>
    </lineage>
</organism>
<keyword evidence="2" id="KW-1185">Reference proteome</keyword>
<comment type="caution">
    <text evidence="1">The sequence shown here is derived from an EMBL/GenBank/DDBJ whole genome shotgun (WGS) entry which is preliminary data.</text>
</comment>
<sequence length="44" mass="4725">MPSVHVSTDIESGLGVVLSASLNRDEEPTSDLTYEHVVVDLTLV</sequence>
<dbReference type="RefSeq" id="WP_310227317.1">
    <property type="nucleotide sequence ID" value="NZ_JAVDWV010000020.1"/>
</dbReference>
<protein>
    <submittedName>
        <fullName evidence="1">Uncharacterized protein</fullName>
    </submittedName>
</protein>
<dbReference type="Proteomes" id="UP001267638">
    <property type="component" value="Unassembled WGS sequence"/>
</dbReference>
<accession>A0ABU1X5B7</accession>